<name>A0ABW4URL7_9BACL</name>
<reference evidence="3" key="1">
    <citation type="journal article" date="2019" name="Int. J. Syst. Evol. Microbiol.">
        <title>The Global Catalogue of Microorganisms (GCM) 10K type strain sequencing project: providing services to taxonomists for standard genome sequencing and annotation.</title>
        <authorList>
            <consortium name="The Broad Institute Genomics Platform"/>
            <consortium name="The Broad Institute Genome Sequencing Center for Infectious Disease"/>
            <person name="Wu L."/>
            <person name="Ma J."/>
        </authorList>
    </citation>
    <scope>NUCLEOTIDE SEQUENCE [LARGE SCALE GENOMIC DNA]</scope>
    <source>
        <strain evidence="3">CGMCC 1.15067</strain>
    </source>
</reference>
<gene>
    <name evidence="2" type="ORF">ACFSGI_08835</name>
</gene>
<protein>
    <submittedName>
        <fullName evidence="2">Uncharacterized protein</fullName>
    </submittedName>
</protein>
<evidence type="ECO:0000313" key="2">
    <source>
        <dbReference type="EMBL" id="MFD1990063.1"/>
    </source>
</evidence>
<keyword evidence="1" id="KW-1133">Transmembrane helix</keyword>
<dbReference type="Proteomes" id="UP001597403">
    <property type="component" value="Unassembled WGS sequence"/>
</dbReference>
<evidence type="ECO:0000313" key="3">
    <source>
        <dbReference type="Proteomes" id="UP001597403"/>
    </source>
</evidence>
<organism evidence="2 3">
    <name type="scientific">Paenibacillus nicotianae</name>
    <dbReference type="NCBI Taxonomy" id="1526551"/>
    <lineage>
        <taxon>Bacteria</taxon>
        <taxon>Bacillati</taxon>
        <taxon>Bacillota</taxon>
        <taxon>Bacilli</taxon>
        <taxon>Bacillales</taxon>
        <taxon>Paenibacillaceae</taxon>
        <taxon>Paenibacillus</taxon>
    </lineage>
</organism>
<sequence>MTRKCADILLWILAVPFLFGLFFTVTIAYLMIAQPYWIIEFLN</sequence>
<feature type="transmembrane region" description="Helical" evidence="1">
    <location>
        <begin position="9"/>
        <end position="32"/>
    </location>
</feature>
<keyword evidence="1" id="KW-0472">Membrane</keyword>
<evidence type="ECO:0000256" key="1">
    <source>
        <dbReference type="SAM" id="Phobius"/>
    </source>
</evidence>
<comment type="caution">
    <text evidence="2">The sequence shown here is derived from an EMBL/GenBank/DDBJ whole genome shotgun (WGS) entry which is preliminary data.</text>
</comment>
<dbReference type="RefSeq" id="WP_379282983.1">
    <property type="nucleotide sequence ID" value="NZ_JBHUGF010000010.1"/>
</dbReference>
<accession>A0ABW4URL7</accession>
<dbReference type="EMBL" id="JBHUGF010000010">
    <property type="protein sequence ID" value="MFD1990063.1"/>
    <property type="molecule type" value="Genomic_DNA"/>
</dbReference>
<keyword evidence="3" id="KW-1185">Reference proteome</keyword>
<proteinExistence type="predicted"/>
<keyword evidence="1" id="KW-0812">Transmembrane</keyword>